<reference evidence="3" key="1">
    <citation type="submission" date="2019-11" db="EMBL/GenBank/DDBJ databases">
        <authorList>
            <person name="Feng L."/>
        </authorList>
    </citation>
    <scope>NUCLEOTIDE SEQUENCE</scope>
    <source>
        <strain evidence="3">ElimosumLFYP34</strain>
    </source>
</reference>
<evidence type="ECO:0000256" key="2">
    <source>
        <dbReference type="SAM" id="SignalP"/>
    </source>
</evidence>
<evidence type="ECO:0000256" key="1">
    <source>
        <dbReference type="SAM" id="MobiDB-lite"/>
    </source>
</evidence>
<feature type="chain" id="PRO_5026948639" description="Cell surface protein" evidence="2">
    <location>
        <begin position="25"/>
        <end position="304"/>
    </location>
</feature>
<accession>A0A6N3CBN6</accession>
<name>A0A6N3CBN6_EUBLI</name>
<dbReference type="EMBL" id="CACRTR010000008">
    <property type="protein sequence ID" value="VYU11971.1"/>
    <property type="molecule type" value="Genomic_DNA"/>
</dbReference>
<organism evidence="3">
    <name type="scientific">Eubacterium limosum</name>
    <dbReference type="NCBI Taxonomy" id="1736"/>
    <lineage>
        <taxon>Bacteria</taxon>
        <taxon>Bacillati</taxon>
        <taxon>Bacillota</taxon>
        <taxon>Clostridia</taxon>
        <taxon>Eubacteriales</taxon>
        <taxon>Eubacteriaceae</taxon>
        <taxon>Eubacterium</taxon>
    </lineage>
</organism>
<feature type="region of interest" description="Disordered" evidence="1">
    <location>
        <begin position="30"/>
        <end position="99"/>
    </location>
</feature>
<proteinExistence type="predicted"/>
<evidence type="ECO:0000313" key="3">
    <source>
        <dbReference type="EMBL" id="VYU11971.1"/>
    </source>
</evidence>
<sequence>MNSIKKMLFVLTGLLVFVCLPVLAEETTPKQTTLTTEPSTTVESQTTPSAEEPLATPDEAVTVSPEAEVQEENTEAVTPEQTEEQAPAPETTVRQPEDKAAVPEIPKNLAEVFVDSNALNSTISIELNDEIVSGPGNKVLAVIPAGANFRVITEPAEGSERMAVNMMVKTKDGAVASIEPLSDEGNVQDYQMPENAEGISGAVFFGNSEENTSDEARNFTVSTASDNINKQTVVNSEEKLESAAGSLQTADNVMGEQAGEAQPEISEVSEAPSTGVEDNIDFIPLFLCTLMIAGVTLWSRRVLN</sequence>
<feature type="region of interest" description="Disordered" evidence="1">
    <location>
        <begin position="254"/>
        <end position="273"/>
    </location>
</feature>
<gene>
    <name evidence="3" type="ORF">ELLFYP34_02733</name>
</gene>
<evidence type="ECO:0008006" key="4">
    <source>
        <dbReference type="Google" id="ProtNLM"/>
    </source>
</evidence>
<feature type="compositionally biased region" description="Low complexity" evidence="1">
    <location>
        <begin position="30"/>
        <end position="43"/>
    </location>
</feature>
<keyword evidence="2" id="KW-0732">Signal</keyword>
<feature type="compositionally biased region" description="Low complexity" evidence="1">
    <location>
        <begin position="78"/>
        <end position="92"/>
    </location>
</feature>
<protein>
    <recommendedName>
        <fullName evidence="4">Cell surface protein</fullName>
    </recommendedName>
</protein>
<feature type="signal peptide" evidence="2">
    <location>
        <begin position="1"/>
        <end position="24"/>
    </location>
</feature>
<dbReference type="AlphaFoldDB" id="A0A6N3CBN6"/>